<dbReference type="SMART" id="SM00020">
    <property type="entry name" value="Tryp_SPc"/>
    <property type="match status" value="4"/>
</dbReference>
<dbReference type="GO" id="GO:0008233">
    <property type="term" value="F:peptidase activity"/>
    <property type="evidence" value="ECO:0007669"/>
    <property type="project" value="UniProtKB-KW"/>
</dbReference>
<evidence type="ECO:0000256" key="3">
    <source>
        <dbReference type="ARBA" id="ARBA00022525"/>
    </source>
</evidence>
<evidence type="ECO:0000259" key="10">
    <source>
        <dbReference type="PROSITE" id="PS50240"/>
    </source>
</evidence>
<evidence type="ECO:0000256" key="8">
    <source>
        <dbReference type="RuleBase" id="RU363034"/>
    </source>
</evidence>
<feature type="domain" description="Peptidase S1" evidence="10">
    <location>
        <begin position="42"/>
        <end position="273"/>
    </location>
</feature>
<dbReference type="PROSITE" id="PS00134">
    <property type="entry name" value="TRYPSIN_HIS"/>
    <property type="match status" value="2"/>
</dbReference>
<gene>
    <name evidence="12" type="primary">LOC105228389</name>
</gene>
<organism evidence="11 12">
    <name type="scientific">Bactrocera dorsalis</name>
    <name type="common">Oriental fruit fly</name>
    <name type="synonym">Dacus dorsalis</name>
    <dbReference type="NCBI Taxonomy" id="27457"/>
    <lineage>
        <taxon>Eukaryota</taxon>
        <taxon>Metazoa</taxon>
        <taxon>Ecdysozoa</taxon>
        <taxon>Arthropoda</taxon>
        <taxon>Hexapoda</taxon>
        <taxon>Insecta</taxon>
        <taxon>Pterygota</taxon>
        <taxon>Neoptera</taxon>
        <taxon>Endopterygota</taxon>
        <taxon>Diptera</taxon>
        <taxon>Brachycera</taxon>
        <taxon>Muscomorpha</taxon>
        <taxon>Tephritoidea</taxon>
        <taxon>Tephritidae</taxon>
        <taxon>Bactrocera</taxon>
        <taxon>Bactrocera</taxon>
    </lineage>
</organism>
<dbReference type="Pfam" id="PF00089">
    <property type="entry name" value="Trypsin"/>
    <property type="match status" value="4"/>
</dbReference>
<dbReference type="InterPro" id="IPR001314">
    <property type="entry name" value="Peptidase_S1A"/>
</dbReference>
<dbReference type="GO" id="GO:0006508">
    <property type="term" value="P:proteolysis"/>
    <property type="evidence" value="ECO:0007669"/>
    <property type="project" value="UniProtKB-KW"/>
</dbReference>
<dbReference type="InterPro" id="IPR018114">
    <property type="entry name" value="TRYPSIN_HIS"/>
</dbReference>
<name>A0ABM3JCT9_BACDO</name>
<dbReference type="PROSITE" id="PS00135">
    <property type="entry name" value="TRYPSIN_SER"/>
    <property type="match status" value="1"/>
</dbReference>
<feature type="chain" id="PRO_5047003199" evidence="9">
    <location>
        <begin position="36"/>
        <end position="1096"/>
    </location>
</feature>
<comment type="similarity">
    <text evidence="2">Belongs to the peptidase S1 family.</text>
</comment>
<keyword evidence="11" id="KW-1185">Reference proteome</keyword>
<dbReference type="Gene3D" id="2.40.10.10">
    <property type="entry name" value="Trypsin-like serine proteases"/>
    <property type="match status" value="4"/>
</dbReference>
<dbReference type="PANTHER" id="PTHR24276">
    <property type="entry name" value="POLYSERASE-RELATED"/>
    <property type="match status" value="1"/>
</dbReference>
<dbReference type="InterPro" id="IPR043504">
    <property type="entry name" value="Peptidase_S1_PA_chymotrypsin"/>
</dbReference>
<keyword evidence="5 8" id="KW-0378">Hydrolase</keyword>
<feature type="signal peptide" evidence="9">
    <location>
        <begin position="1"/>
        <end position="35"/>
    </location>
</feature>
<dbReference type="RefSeq" id="XP_049307023.1">
    <property type="nucleotide sequence ID" value="XM_049451066.1"/>
</dbReference>
<keyword evidence="7" id="KW-1015">Disulfide bond</keyword>
<dbReference type="InterPro" id="IPR009003">
    <property type="entry name" value="Peptidase_S1_PA"/>
</dbReference>
<evidence type="ECO:0000256" key="7">
    <source>
        <dbReference type="ARBA" id="ARBA00023157"/>
    </source>
</evidence>
<evidence type="ECO:0000256" key="9">
    <source>
        <dbReference type="SAM" id="SignalP"/>
    </source>
</evidence>
<dbReference type="PROSITE" id="PS50240">
    <property type="entry name" value="TRYPSIN_DOM"/>
    <property type="match status" value="4"/>
</dbReference>
<dbReference type="PANTHER" id="PTHR24276:SF91">
    <property type="entry name" value="AT26814P-RELATED"/>
    <property type="match status" value="1"/>
</dbReference>
<keyword evidence="6 8" id="KW-0720">Serine protease</keyword>
<evidence type="ECO:0000313" key="12">
    <source>
        <dbReference type="RefSeq" id="XP_049307023.1"/>
    </source>
</evidence>
<dbReference type="SUPFAM" id="SSF50494">
    <property type="entry name" value="Trypsin-like serine proteases"/>
    <property type="match status" value="4"/>
</dbReference>
<keyword evidence="9" id="KW-0732">Signal</keyword>
<dbReference type="InterPro" id="IPR001254">
    <property type="entry name" value="Trypsin_dom"/>
</dbReference>
<sequence>MNCKMTTYAFNILFAYFTFLLAVMSNADMTHLVNAQVTDSRIVGGKVVNIIQYPHQVSLRERNASIPEDPYDHSCGGSIYSDRIIITASHCVDDTESNELMVVVGTNQRDGVDGVIVPVKEILMHEEYDEELEDNDIALLVLAAALPINNFTIKPIELTEVQPQAGDIATVTGWGLNAEGQIPDFLHEVQVPIVSNVICDERYAGGITDAMLCAGLLDVGGKDACQMDSGGPLLVNGKLAGVVSWGIGCGQPYYPGVYANVWYLLPWLRATIAEVEEALLNEDYSCIIIVSLLALAFTNAAWARTLTEADSAEEGISAALDGRIVGGYTVDITAHPHQVSMRYKGILTPQNSYTHNCGGSIYSKYLVVTAAHCVIGKVASQYQIVAGANEKRSVNGVVVPVKEIIMHEQYTPSTYNNDIALIVLGAPLPINNVTIKAIPLADKPSANGAISVVTGWGTLTEGGVSPDLLQEVKVPIVSNEICQQDYRNSLISDAMLCAGVRGVGGKDACQGDSGGPLLVDGKLAGVVSWGSGCARANAPGVYANYKFDFVALRTHKKTMALLLNNALQLFLLALCASITLTVYATPQGRIVGGETVDIASAPHLVSIRYKRNASTPFSHRCSGTIYSEDVVLTTARCVIGLERQQLLIVAGSSYRSQSDGYVYLVKSIAIHPDFDIWFIDNDLALLRLEFSLTSQNVKVINPIKLAETLPAAGSAATVAGWGAAAEYAEYEEQLHEANVRIVDTAQCKEAYGAGRISAAMLCAGGASVNGVAVDACLGDAGSALVSNGTAVGLVSWGNGCGRVGYPGVYTNLVHFNEWISREAIVPLIAMQCKSFAIKLWLLLTCCLAATASFGIQPAIIGGHEVNIIKHPYLVSIRYRLPADGAYWHKCAGVIITEKAVLTAAQCVREIETDRVMIVAAGNQRTGGVGKVYPATKWIEHPQFSTRTADYDIGLIFVDLPFELNAIHPALRSINIREQWPAVNRLATVVGWGYREEFGPSSDNLEETKVPIVSRAECVSIYGSGEVTARMICAGYVKTGGQDVCQGDTGGPLLYEGQLVGLVSWGYGCARPSYPSVYTDVASLKSWIVEELQKAQS</sequence>
<evidence type="ECO:0000313" key="11">
    <source>
        <dbReference type="Proteomes" id="UP001652620"/>
    </source>
</evidence>
<accession>A0ABM3JCT9</accession>
<feature type="domain" description="Peptidase S1" evidence="10">
    <location>
        <begin position="859"/>
        <end position="1092"/>
    </location>
</feature>
<comment type="subcellular location">
    <subcellularLocation>
        <location evidence="1">Secreted</location>
    </subcellularLocation>
</comment>
<dbReference type="Proteomes" id="UP001652620">
    <property type="component" value="Chromosome 3"/>
</dbReference>
<evidence type="ECO:0000256" key="2">
    <source>
        <dbReference type="ARBA" id="ARBA00007664"/>
    </source>
</evidence>
<keyword evidence="12" id="KW-0472">Membrane</keyword>
<feature type="domain" description="Peptidase S1" evidence="10">
    <location>
        <begin position="324"/>
        <end position="550"/>
    </location>
</feature>
<dbReference type="InterPro" id="IPR033116">
    <property type="entry name" value="TRYPSIN_SER"/>
</dbReference>
<keyword evidence="12" id="KW-0812">Transmembrane</keyword>
<keyword evidence="3" id="KW-0964">Secreted</keyword>
<dbReference type="CDD" id="cd00190">
    <property type="entry name" value="Tryp_SPc"/>
    <property type="match status" value="4"/>
</dbReference>
<reference evidence="12" key="1">
    <citation type="submission" date="2025-08" db="UniProtKB">
        <authorList>
            <consortium name="RefSeq"/>
        </authorList>
    </citation>
    <scope>IDENTIFICATION</scope>
    <source>
        <tissue evidence="12">Adult</tissue>
    </source>
</reference>
<dbReference type="GeneID" id="105228389"/>
<evidence type="ECO:0000256" key="5">
    <source>
        <dbReference type="ARBA" id="ARBA00022801"/>
    </source>
</evidence>
<dbReference type="InterPro" id="IPR050430">
    <property type="entry name" value="Peptidase_S1"/>
</dbReference>
<dbReference type="PRINTS" id="PR00722">
    <property type="entry name" value="CHYMOTRYPSIN"/>
</dbReference>
<feature type="domain" description="Peptidase S1" evidence="10">
    <location>
        <begin position="590"/>
        <end position="824"/>
    </location>
</feature>
<evidence type="ECO:0000256" key="6">
    <source>
        <dbReference type="ARBA" id="ARBA00022825"/>
    </source>
</evidence>
<evidence type="ECO:0000256" key="1">
    <source>
        <dbReference type="ARBA" id="ARBA00004613"/>
    </source>
</evidence>
<proteinExistence type="inferred from homology"/>
<protein>
    <submittedName>
        <fullName evidence="12">Transmembrane protease serine 9</fullName>
    </submittedName>
</protein>
<keyword evidence="4 8" id="KW-0645">Protease</keyword>
<evidence type="ECO:0000256" key="4">
    <source>
        <dbReference type="ARBA" id="ARBA00022670"/>
    </source>
</evidence>